<sequence>MKNFVQLILIRRQFDFESRWIKILFFLNFIGLQTIGQLNNSFLHGELTSCDTGILKLFFINALRNWVTIERFIGIDMNGRSDDLDEKLKKLFK</sequence>
<keyword evidence="2" id="KW-1185">Reference proteome</keyword>
<dbReference type="Proteomes" id="UP000652755">
    <property type="component" value="Unassembled WGS sequence"/>
</dbReference>
<dbReference type="RefSeq" id="WP_187072861.1">
    <property type="nucleotide sequence ID" value="NZ_JACRYL010000020.1"/>
</dbReference>
<reference evidence="1 2" key="1">
    <citation type="submission" date="2020-08" db="EMBL/GenBank/DDBJ databases">
        <authorList>
            <person name="Sun Q."/>
            <person name="Inoue M."/>
        </authorList>
    </citation>
    <scope>NUCLEOTIDE SEQUENCE [LARGE SCALE GENOMIC DNA]</scope>
    <source>
        <strain evidence="1 2">CCM 8938</strain>
    </source>
</reference>
<accession>A0ABR7KWE1</accession>
<protein>
    <submittedName>
        <fullName evidence="1">Uncharacterized protein</fullName>
    </submittedName>
</protein>
<evidence type="ECO:0000313" key="2">
    <source>
        <dbReference type="Proteomes" id="UP000652755"/>
    </source>
</evidence>
<dbReference type="EMBL" id="JACRYL010000020">
    <property type="protein sequence ID" value="MBC6112437.1"/>
    <property type="molecule type" value="Genomic_DNA"/>
</dbReference>
<evidence type="ECO:0000313" key="1">
    <source>
        <dbReference type="EMBL" id="MBC6112437.1"/>
    </source>
</evidence>
<organism evidence="1 2">
    <name type="scientific">Pedobacter fastidiosus</name>
    <dbReference type="NCBI Taxonomy" id="2765361"/>
    <lineage>
        <taxon>Bacteria</taxon>
        <taxon>Pseudomonadati</taxon>
        <taxon>Bacteroidota</taxon>
        <taxon>Sphingobacteriia</taxon>
        <taxon>Sphingobacteriales</taxon>
        <taxon>Sphingobacteriaceae</taxon>
        <taxon>Pedobacter</taxon>
    </lineage>
</organism>
<name>A0ABR7KWE1_9SPHI</name>
<proteinExistence type="predicted"/>
<gene>
    <name evidence="1" type="ORF">H7U22_18595</name>
</gene>
<comment type="caution">
    <text evidence="1">The sequence shown here is derived from an EMBL/GenBank/DDBJ whole genome shotgun (WGS) entry which is preliminary data.</text>
</comment>